<name>A0A8H8CH10_PSICU</name>
<dbReference type="AlphaFoldDB" id="A0A8H8CH10"/>
<feature type="transmembrane region" description="Helical" evidence="1">
    <location>
        <begin position="118"/>
        <end position="138"/>
    </location>
</feature>
<dbReference type="OrthoDB" id="2637653at2759"/>
<gene>
    <name evidence="3" type="ORF">JR316_009566</name>
</gene>
<comment type="caution">
    <text evidence="3">The sequence shown here is derived from an EMBL/GenBank/DDBJ whole genome shotgun (WGS) entry which is preliminary data.</text>
</comment>
<keyword evidence="1" id="KW-1133">Transmembrane helix</keyword>
<feature type="domain" description="DUF6533" evidence="2">
    <location>
        <begin position="11"/>
        <end position="55"/>
    </location>
</feature>
<accession>A0A8H8CH10</accession>
<feature type="transmembrane region" description="Helical" evidence="1">
    <location>
        <begin position="44"/>
        <end position="68"/>
    </location>
</feature>
<feature type="transmembrane region" description="Helical" evidence="1">
    <location>
        <begin position="200"/>
        <end position="220"/>
    </location>
</feature>
<dbReference type="Pfam" id="PF20151">
    <property type="entry name" value="DUF6533"/>
    <property type="match status" value="1"/>
</dbReference>
<feature type="transmembrane region" description="Helical" evidence="1">
    <location>
        <begin position="88"/>
        <end position="106"/>
    </location>
</feature>
<keyword evidence="1" id="KW-0812">Transmembrane</keyword>
<reference evidence="3" key="1">
    <citation type="submission" date="2021-02" db="EMBL/GenBank/DDBJ databases">
        <title>Psilocybe cubensis genome.</title>
        <authorList>
            <person name="Mckernan K.J."/>
            <person name="Crawford S."/>
            <person name="Trippe A."/>
            <person name="Kane L.T."/>
            <person name="Mclaughlin S."/>
        </authorList>
    </citation>
    <scope>NUCLEOTIDE SEQUENCE [LARGE SCALE GENOMIC DNA]</scope>
    <source>
        <strain evidence="3">MGC-MH-2018</strain>
    </source>
</reference>
<sequence>MHPMTNPVSLASVAALAAQFWDTMICFGDEVEYLWRGRFRFVKLIYFCSRYLLLLGQIANEVLLLLFHTQGDTPNQNICPGMFIFKSSLTQVGLVLLEIVLFLRVYALYHHIAQAKWFLFVAFLVSFTLEICGTALFIQSMSTMSGCGLLRADDKSVYFFGTGVGLAQIVLVVATLLELASKQRQRRVRSPLTNMVLQQGVASCFLVLTLIAVLMVYNFFSYLDESMGEAMISWYYTLISVGTSRLILEMWKLPSSENSEHNFARDSETGNLHLTTLSDSNYRNGNTTAWMTALTSTTSHYMAAPSLYRSVNSPSTSCDISDK</sequence>
<protein>
    <recommendedName>
        <fullName evidence="2">DUF6533 domain-containing protein</fullName>
    </recommendedName>
</protein>
<proteinExistence type="predicted"/>
<dbReference type="EMBL" id="JAFIQS010000009">
    <property type="protein sequence ID" value="KAG5165977.1"/>
    <property type="molecule type" value="Genomic_DNA"/>
</dbReference>
<organism evidence="3">
    <name type="scientific">Psilocybe cubensis</name>
    <name type="common">Psychedelic mushroom</name>
    <name type="synonym">Stropharia cubensis</name>
    <dbReference type="NCBI Taxonomy" id="181762"/>
    <lineage>
        <taxon>Eukaryota</taxon>
        <taxon>Fungi</taxon>
        <taxon>Dikarya</taxon>
        <taxon>Basidiomycota</taxon>
        <taxon>Agaricomycotina</taxon>
        <taxon>Agaricomycetes</taxon>
        <taxon>Agaricomycetidae</taxon>
        <taxon>Agaricales</taxon>
        <taxon>Agaricineae</taxon>
        <taxon>Strophariaceae</taxon>
        <taxon>Psilocybe</taxon>
    </lineage>
</organism>
<dbReference type="InterPro" id="IPR045340">
    <property type="entry name" value="DUF6533"/>
</dbReference>
<evidence type="ECO:0000256" key="1">
    <source>
        <dbReference type="SAM" id="Phobius"/>
    </source>
</evidence>
<evidence type="ECO:0000259" key="2">
    <source>
        <dbReference type="Pfam" id="PF20151"/>
    </source>
</evidence>
<evidence type="ECO:0000313" key="3">
    <source>
        <dbReference type="EMBL" id="KAG5165977.1"/>
    </source>
</evidence>
<keyword evidence="1" id="KW-0472">Membrane</keyword>
<feature type="transmembrane region" description="Helical" evidence="1">
    <location>
        <begin position="158"/>
        <end position="179"/>
    </location>
</feature>